<organism evidence="3">
    <name type="scientific">Quercus suber</name>
    <name type="common">Cork oak</name>
    <dbReference type="NCBI Taxonomy" id="58331"/>
    <lineage>
        <taxon>Eukaryota</taxon>
        <taxon>Viridiplantae</taxon>
        <taxon>Streptophyta</taxon>
        <taxon>Embryophyta</taxon>
        <taxon>Tracheophyta</taxon>
        <taxon>Spermatophyta</taxon>
        <taxon>Magnoliopsida</taxon>
        <taxon>eudicotyledons</taxon>
        <taxon>Gunneridae</taxon>
        <taxon>Pentapetalae</taxon>
        <taxon>rosids</taxon>
        <taxon>fabids</taxon>
        <taxon>Fagales</taxon>
        <taxon>Fagaceae</taxon>
        <taxon>Quercus</taxon>
    </lineage>
</organism>
<reference evidence="3" key="2">
    <citation type="journal article" date="2018" name="Sci. Data">
        <title>The draft genome sequence of cork oak.</title>
        <authorList>
            <person name="Ramos A.M."/>
            <person name="Usie A."/>
            <person name="Barbosa P."/>
            <person name="Barros P.M."/>
            <person name="Capote T."/>
            <person name="Chaves I."/>
            <person name="Simoes F."/>
            <person name="Abreu I."/>
            <person name="Carrasquinho I."/>
            <person name="Faro C."/>
            <person name="Guimaraes J.B."/>
            <person name="Mendonca D."/>
            <person name="Nobrega F."/>
            <person name="Rodrigues L."/>
            <person name="Saibo N.J.M."/>
            <person name="Varela M.C."/>
            <person name="Egas C."/>
            <person name="Matos J."/>
            <person name="Miguel C.M."/>
            <person name="Oliveira M.M."/>
            <person name="Ricardo C.P."/>
            <person name="Goncalves S."/>
        </authorList>
    </citation>
    <scope>NUCLEOTIDE SEQUENCE [LARGE SCALE GENOMIC DNA]</scope>
    <source>
        <strain evidence="3">HL8</strain>
    </source>
</reference>
<evidence type="ECO:0000313" key="3">
    <source>
        <dbReference type="EMBL" id="KAK7860235.1"/>
    </source>
</evidence>
<keyword evidence="2" id="KW-1133">Transmembrane helix</keyword>
<keyword evidence="2" id="KW-0812">Transmembrane</keyword>
<proteinExistence type="predicted"/>
<feature type="region of interest" description="Disordered" evidence="1">
    <location>
        <begin position="57"/>
        <end position="76"/>
    </location>
</feature>
<protein>
    <submittedName>
        <fullName evidence="3">Uncharacterized protein</fullName>
    </submittedName>
</protein>
<sequence length="76" mass="8716">MVGGVSWYLILGSLGANASCFGLVSVAMTFLKTPQRQKQNCYLDGWKGKRNSQIEQLGRFQRQHPMQGRERVSWKR</sequence>
<accession>A0AAW0M8R6</accession>
<feature type="transmembrane region" description="Helical" evidence="2">
    <location>
        <begin position="6"/>
        <end position="31"/>
    </location>
</feature>
<evidence type="ECO:0000256" key="2">
    <source>
        <dbReference type="SAM" id="Phobius"/>
    </source>
</evidence>
<evidence type="ECO:0000256" key="1">
    <source>
        <dbReference type="SAM" id="MobiDB-lite"/>
    </source>
</evidence>
<comment type="caution">
    <text evidence="3">The sequence shown here is derived from an EMBL/GenBank/DDBJ whole genome shotgun (WGS) entry which is preliminary data.</text>
</comment>
<reference evidence="3" key="1">
    <citation type="submission" date="2017-12" db="EMBL/GenBank/DDBJ databases">
        <authorList>
            <person name="Barbosa P."/>
            <person name="Usie A."/>
            <person name="Ramos A.M."/>
        </authorList>
    </citation>
    <scope>NUCLEOTIDE SEQUENCE</scope>
    <source>
        <strain evidence="3">HL8</strain>
        <tissue evidence="3">Leaves</tissue>
    </source>
</reference>
<keyword evidence="2" id="KW-0472">Membrane</keyword>
<reference evidence="3" key="3">
    <citation type="submission" date="2023-07" db="EMBL/GenBank/DDBJ databases">
        <title>An improved reference 1 genome and first organelle genomes of Quercus suber.</title>
        <authorList>
            <consortium name="Genosuber Consortium"/>
            <person name="Usie A."/>
            <person name="Serra O."/>
            <person name="Barros P."/>
        </authorList>
    </citation>
    <scope>NUCLEOTIDE SEQUENCE</scope>
    <source>
        <strain evidence="3">HL8</strain>
        <tissue evidence="3">Leaves</tissue>
    </source>
</reference>
<dbReference type="EMBL" id="PKMF04000008">
    <property type="protein sequence ID" value="KAK7860235.1"/>
    <property type="molecule type" value="Genomic_DNA"/>
</dbReference>
<dbReference type="AlphaFoldDB" id="A0AAW0M8R6"/>
<name>A0AAW0M8R6_QUESU</name>
<feature type="compositionally biased region" description="Basic and acidic residues" evidence="1">
    <location>
        <begin position="67"/>
        <end position="76"/>
    </location>
</feature>
<gene>
    <name evidence="3" type="ORF">CFP56_042083</name>
</gene>